<feature type="domain" description="Xylose isomerase-like TIM barrel" evidence="1">
    <location>
        <begin position="21"/>
        <end position="248"/>
    </location>
</feature>
<evidence type="ECO:0000259" key="1">
    <source>
        <dbReference type="Pfam" id="PF01261"/>
    </source>
</evidence>
<dbReference type="InterPro" id="IPR013022">
    <property type="entry name" value="Xyl_isomerase-like_TIM-brl"/>
</dbReference>
<dbReference type="Pfam" id="PF01261">
    <property type="entry name" value="AP_endonuc_2"/>
    <property type="match status" value="1"/>
</dbReference>
<keyword evidence="3" id="KW-1185">Reference proteome</keyword>
<dbReference type="RefSeq" id="WP_265688223.1">
    <property type="nucleotide sequence ID" value="NZ_JAKRRX010000080.1"/>
</dbReference>
<evidence type="ECO:0000313" key="2">
    <source>
        <dbReference type="EMBL" id="MCW8334902.1"/>
    </source>
</evidence>
<dbReference type="InterPro" id="IPR036237">
    <property type="entry name" value="Xyl_isomerase-like_sf"/>
</dbReference>
<evidence type="ECO:0000313" key="3">
    <source>
        <dbReference type="Proteomes" id="UP001155586"/>
    </source>
</evidence>
<gene>
    <name evidence="2" type="ORF">MD483_13840</name>
</gene>
<keyword evidence="2" id="KW-0413">Isomerase</keyword>
<reference evidence="2" key="1">
    <citation type="submission" date="2022-02" db="EMBL/GenBank/DDBJ databases">
        <title>Vibrio sp. nov., a new bacterium isolated from Bohai sea, China.</title>
        <authorList>
            <person name="Yuan Y."/>
        </authorList>
    </citation>
    <scope>NUCLEOTIDE SEQUENCE</scope>
    <source>
        <strain evidence="2">DBSS07</strain>
    </source>
</reference>
<sequence>MNPRVGIVEWGLSESGPKAIEMVREYGLSCIQLNFTRDYEIKNYRRKILSTSRSTGVSIAAIALNILNEYQLSGISSNNFKQSHIIFSAALRAAVDLEVNHIFIPSFYTGEVSSPKDITRLSLFYKWACSLALESQVVVSTENTLSIECALELYRLVDRPNFQFIFDPYNYLVSNINPINIYDRLGDIFNKQIHVKNGDGKKGGVRPLNDDLFDLKEVLVRIDRQSTFYLENKYHIIGLENIKRDFDWLVGTLHK</sequence>
<accession>A0A9X3HT79</accession>
<dbReference type="Gene3D" id="3.20.20.150">
    <property type="entry name" value="Divalent-metal-dependent TIM barrel enzymes"/>
    <property type="match status" value="1"/>
</dbReference>
<dbReference type="AlphaFoldDB" id="A0A9X3HT79"/>
<dbReference type="EMBL" id="JAKRRX010000080">
    <property type="protein sequence ID" value="MCW8334902.1"/>
    <property type="molecule type" value="Genomic_DNA"/>
</dbReference>
<proteinExistence type="predicted"/>
<dbReference type="SUPFAM" id="SSF51658">
    <property type="entry name" value="Xylose isomerase-like"/>
    <property type="match status" value="1"/>
</dbReference>
<organism evidence="2 3">
    <name type="scientific">Vibrio paucivorans</name>
    <dbReference type="NCBI Taxonomy" id="2829489"/>
    <lineage>
        <taxon>Bacteria</taxon>
        <taxon>Pseudomonadati</taxon>
        <taxon>Pseudomonadota</taxon>
        <taxon>Gammaproteobacteria</taxon>
        <taxon>Vibrionales</taxon>
        <taxon>Vibrionaceae</taxon>
        <taxon>Vibrio</taxon>
    </lineage>
</organism>
<protein>
    <submittedName>
        <fullName evidence="2">Sugar phosphate isomerase/epimerase</fullName>
    </submittedName>
</protein>
<comment type="caution">
    <text evidence="2">The sequence shown here is derived from an EMBL/GenBank/DDBJ whole genome shotgun (WGS) entry which is preliminary data.</text>
</comment>
<name>A0A9X3HT79_9VIBR</name>
<dbReference type="Proteomes" id="UP001155586">
    <property type="component" value="Unassembled WGS sequence"/>
</dbReference>
<dbReference type="GO" id="GO:0016853">
    <property type="term" value="F:isomerase activity"/>
    <property type="evidence" value="ECO:0007669"/>
    <property type="project" value="UniProtKB-KW"/>
</dbReference>